<organism evidence="3 4">
    <name type="scientific">Natronomonas pharaonis (strain ATCC 35678 / DSM 2160 / CIP 103997 / JCM 8858 / NBRC 14720 / NCIMB 2260 / Gabara)</name>
    <name type="common">Halobacterium pharaonis</name>
    <dbReference type="NCBI Taxonomy" id="348780"/>
    <lineage>
        <taxon>Archaea</taxon>
        <taxon>Methanobacteriati</taxon>
        <taxon>Methanobacteriota</taxon>
        <taxon>Stenosarchaea group</taxon>
        <taxon>Halobacteria</taxon>
        <taxon>Halobacteriales</taxon>
        <taxon>Natronomonadaceae</taxon>
        <taxon>Natronomonas</taxon>
    </lineage>
</organism>
<dbReference type="PANTHER" id="PTHR42208:SF1">
    <property type="entry name" value="HEAVY METAL TRANSPORTER"/>
    <property type="match status" value="1"/>
</dbReference>
<keyword evidence="1" id="KW-0812">Transmembrane</keyword>
<dbReference type="Proteomes" id="UP000002698">
    <property type="component" value="Chromosome"/>
</dbReference>
<accession>A0A1U7EX18</accession>
<dbReference type="eggNOG" id="arCOG04638">
    <property type="taxonomic scope" value="Archaea"/>
</dbReference>
<dbReference type="STRING" id="348780.NP_3138A"/>
<feature type="domain" description="Urease accessory protein UreH-like transmembrane" evidence="2">
    <location>
        <begin position="26"/>
        <end position="244"/>
    </location>
</feature>
<protein>
    <recommendedName>
        <fullName evidence="2">Urease accessory protein UreH-like transmembrane domain-containing protein</fullName>
    </recommendedName>
</protein>
<dbReference type="InterPro" id="IPR039447">
    <property type="entry name" value="UreH-like_TM_dom"/>
</dbReference>
<evidence type="ECO:0000259" key="2">
    <source>
        <dbReference type="Pfam" id="PF13386"/>
    </source>
</evidence>
<evidence type="ECO:0000256" key="1">
    <source>
        <dbReference type="SAM" id="Phobius"/>
    </source>
</evidence>
<feature type="transmembrane region" description="Helical" evidence="1">
    <location>
        <begin position="167"/>
        <end position="186"/>
    </location>
</feature>
<dbReference type="GeneID" id="3701665"/>
<dbReference type="EnsemblBacteria" id="CAI49660">
    <property type="protein sequence ID" value="CAI49660"/>
    <property type="gene ID" value="NP_3138A"/>
</dbReference>
<dbReference type="RefSeq" id="WP_011323282.1">
    <property type="nucleotide sequence ID" value="NC_007426.1"/>
</dbReference>
<keyword evidence="4" id="KW-1185">Reference proteome</keyword>
<dbReference type="HOGENOM" id="CLU_032635_1_0_2"/>
<keyword evidence="1" id="KW-1133">Transmembrane helix</keyword>
<keyword evidence="1" id="KW-0472">Membrane</keyword>
<gene>
    <name evidence="3" type="ordered locus">NP_3138A</name>
</gene>
<sequence>MLSVQTCNDPSVSAVPGTETLSLGVFALVGLLAGAHCLGMCGPLVTVYSDRLGNDGRRDVLTLRQVRQHALFNLGRAVSYGLIGGIAGLAGSLVFVEAGHLTTAATEIHATMGLVVGLAIVGIGIAYIRHGGAGLPHLTIPLLGGQFSRLQQGMVARVDRWVAGPRIAGLGAVHGLFPCPIIYPAYLYAFVQASPAGGAAALVVLGLGTVPSLFLYGTLLGGLSATTRQRLHRLLGVAFVVLGYIPLQHGLAAMGVPLPHPPIPYYSPF</sequence>
<feature type="transmembrane region" description="Helical" evidence="1">
    <location>
        <begin position="108"/>
        <end position="128"/>
    </location>
</feature>
<dbReference type="PANTHER" id="PTHR42208">
    <property type="entry name" value="HEAVY METAL TRANSPORTER-RELATED"/>
    <property type="match status" value="1"/>
</dbReference>
<evidence type="ECO:0000313" key="4">
    <source>
        <dbReference type="Proteomes" id="UP000002698"/>
    </source>
</evidence>
<feature type="transmembrane region" description="Helical" evidence="1">
    <location>
        <begin position="77"/>
        <end position="96"/>
    </location>
</feature>
<feature type="transmembrane region" description="Helical" evidence="1">
    <location>
        <begin position="234"/>
        <end position="256"/>
    </location>
</feature>
<proteinExistence type="predicted"/>
<feature type="transmembrane region" description="Helical" evidence="1">
    <location>
        <begin position="198"/>
        <end position="222"/>
    </location>
</feature>
<feature type="transmembrane region" description="Helical" evidence="1">
    <location>
        <begin position="20"/>
        <end position="48"/>
    </location>
</feature>
<dbReference type="AlphaFoldDB" id="A0A1U7EX18"/>
<evidence type="ECO:0000313" key="3">
    <source>
        <dbReference type="EMBL" id="CAI49660.1"/>
    </source>
</evidence>
<dbReference type="EMBL" id="CR936257">
    <property type="protein sequence ID" value="CAI49660.1"/>
    <property type="molecule type" value="Genomic_DNA"/>
</dbReference>
<dbReference type="Pfam" id="PF13386">
    <property type="entry name" value="DsbD_2"/>
    <property type="match status" value="1"/>
</dbReference>
<name>A0A1U7EX18_NATPD</name>
<reference evidence="3 4" key="1">
    <citation type="journal article" date="2005" name="Genome Res.">
        <title>Living with two extremes: conclusions from the genome sequence of Natronomonas pharaonis.</title>
        <authorList>
            <person name="Falb M."/>
            <person name="Pfeiffer F."/>
            <person name="Palm P."/>
            <person name="Rodewald K."/>
            <person name="Hickmann V."/>
            <person name="Tittor J."/>
            <person name="Oesterhelt D."/>
        </authorList>
    </citation>
    <scope>NUCLEOTIDE SEQUENCE [LARGE SCALE GENOMIC DNA]</scope>
    <source>
        <strain evidence="4">ATCC 35678 / DSM 2160 / CIP 103997 / JCM 8858 / NBRC 14720 / NCIMB 2260 / Gabara</strain>
    </source>
</reference>
<dbReference type="KEGG" id="nph:NP_3138A"/>